<organism evidence="9 10">
    <name type="scientific">Prauserella rugosa</name>
    <dbReference type="NCBI Taxonomy" id="43354"/>
    <lineage>
        <taxon>Bacteria</taxon>
        <taxon>Bacillati</taxon>
        <taxon>Actinomycetota</taxon>
        <taxon>Actinomycetes</taxon>
        <taxon>Pseudonocardiales</taxon>
        <taxon>Pseudonocardiaceae</taxon>
        <taxon>Prauserella</taxon>
    </lineage>
</organism>
<feature type="transmembrane region" description="Helical" evidence="8">
    <location>
        <begin position="63"/>
        <end position="84"/>
    </location>
</feature>
<keyword evidence="5 8" id="KW-0812">Transmembrane</keyword>
<feature type="transmembrane region" description="Helical" evidence="8">
    <location>
        <begin position="406"/>
        <end position="423"/>
    </location>
</feature>
<feature type="transmembrane region" description="Helical" evidence="8">
    <location>
        <begin position="37"/>
        <end position="57"/>
    </location>
</feature>
<feature type="transmembrane region" description="Helical" evidence="8">
    <location>
        <begin position="265"/>
        <end position="284"/>
    </location>
</feature>
<comment type="caution">
    <text evidence="9">The sequence shown here is derived from an EMBL/GenBank/DDBJ whole genome shotgun (WGS) entry which is preliminary data.</text>
</comment>
<dbReference type="OrthoDB" id="9761056at2"/>
<evidence type="ECO:0000256" key="2">
    <source>
        <dbReference type="ARBA" id="ARBA00010100"/>
    </source>
</evidence>
<feature type="transmembrane region" description="Helical" evidence="8">
    <location>
        <begin position="237"/>
        <end position="259"/>
    </location>
</feature>
<dbReference type="PANTHER" id="PTHR30003:SF0">
    <property type="entry name" value="GLYCOLATE PERMEASE GLCA-RELATED"/>
    <property type="match status" value="1"/>
</dbReference>
<reference evidence="9 10" key="1">
    <citation type="submission" date="2019-07" db="EMBL/GenBank/DDBJ databases">
        <title>R&amp;d 2014.</title>
        <authorList>
            <person name="Klenk H.-P."/>
        </authorList>
    </citation>
    <scope>NUCLEOTIDE SEQUENCE [LARGE SCALE GENOMIC DNA]</scope>
    <source>
        <strain evidence="9 10">DSM 43194</strain>
    </source>
</reference>
<dbReference type="RefSeq" id="WP_030530507.1">
    <property type="nucleotide sequence ID" value="NZ_JOIJ01000002.1"/>
</dbReference>
<dbReference type="GO" id="GO:0015129">
    <property type="term" value="F:lactate transmembrane transporter activity"/>
    <property type="evidence" value="ECO:0007669"/>
    <property type="project" value="UniProtKB-UniRule"/>
</dbReference>
<keyword evidence="7 8" id="KW-0472">Membrane</keyword>
<accession>A0A660CD86</accession>
<dbReference type="Pfam" id="PF02652">
    <property type="entry name" value="Lactate_perm"/>
    <property type="match status" value="1"/>
</dbReference>
<evidence type="ECO:0000256" key="8">
    <source>
        <dbReference type="RuleBase" id="RU365092"/>
    </source>
</evidence>
<evidence type="ECO:0000256" key="7">
    <source>
        <dbReference type="ARBA" id="ARBA00023136"/>
    </source>
</evidence>
<keyword evidence="6 8" id="KW-1133">Transmembrane helix</keyword>
<gene>
    <name evidence="9" type="ORF">JD82_01285</name>
</gene>
<dbReference type="PANTHER" id="PTHR30003">
    <property type="entry name" value="L-LACTATE PERMEASE"/>
    <property type="match status" value="1"/>
</dbReference>
<protein>
    <recommendedName>
        <fullName evidence="8">L-lactate permease</fullName>
    </recommendedName>
</protein>
<dbReference type="InterPro" id="IPR003804">
    <property type="entry name" value="Lactate_perm"/>
</dbReference>
<feature type="transmembrane region" description="Helical" evidence="8">
    <location>
        <begin position="130"/>
        <end position="152"/>
    </location>
</feature>
<evidence type="ECO:0000256" key="1">
    <source>
        <dbReference type="ARBA" id="ARBA00004651"/>
    </source>
</evidence>
<keyword evidence="10" id="KW-1185">Reference proteome</keyword>
<feature type="transmembrane region" description="Helical" evidence="8">
    <location>
        <begin position="443"/>
        <end position="466"/>
    </location>
</feature>
<evidence type="ECO:0000313" key="9">
    <source>
        <dbReference type="EMBL" id="TWH19459.1"/>
    </source>
</evidence>
<dbReference type="EMBL" id="VLJV01000001">
    <property type="protein sequence ID" value="TWH19459.1"/>
    <property type="molecule type" value="Genomic_DNA"/>
</dbReference>
<feature type="transmembrane region" description="Helical" evidence="8">
    <location>
        <begin position="105"/>
        <end position="124"/>
    </location>
</feature>
<keyword evidence="4 8" id="KW-1003">Cell membrane</keyword>
<proteinExistence type="inferred from homology"/>
<sequence>MENLAVLSLIALAPLAVVGVLLVGLRWPAKYAMPVGFVTVVAIAAMVWDVEAAVIAAASVEGLILAIGILAIVFGALLLLGTLSKSGGLATIRSTFTDISPDRRVQAIIIGWLFGSFIEGASGFGTPAAVVAPLLFALGFPAMAAVMVGLVIQSTPVTFGAAGTPVITGIGDGLSGSAAVDERLRFLGIEMPEYVARISIDVAFMHAIIGTLIPLFLACMVTGFFGERRRFGEGLGVWKFALFSAFAMTVPYVVFAIVLGPEFPALLGGLTGLAIVVTAARRGLFMPAQAWQFPDRERWNPRWMGTLEPETGDTGRRIHPLLAWTPYVLLALLLVVTRTVTPVQEFLTGASLDFENIFGTEISESIEPLYLPGFLLIVVCVATYGLHRMRASEIAGSWRIAGKQIFGVAVALLFAVPLVRVFINSEINLSGYDSMPLTIAEGVATITGGNWPLLAPAIGALGAFVAGSNTISNMMFSLFQFSTAEQVGIVPESVVASQAVGGAAGNMVTVHNVVAASATVGLLGREGDIIRKNLLPLGYYVVFAGGLGYVFAYGLGFNPGTVLIALLVAGLAVTVWMLRRQRAATVVEERD</sequence>
<feature type="transmembrane region" description="Helical" evidence="8">
    <location>
        <begin position="537"/>
        <end position="555"/>
    </location>
</feature>
<dbReference type="GO" id="GO:0015295">
    <property type="term" value="F:solute:proton symporter activity"/>
    <property type="evidence" value="ECO:0007669"/>
    <property type="project" value="TreeGrafter"/>
</dbReference>
<comment type="subcellular location">
    <subcellularLocation>
        <location evidence="1 8">Cell membrane</location>
        <topology evidence="1 8">Multi-pass membrane protein</topology>
    </subcellularLocation>
</comment>
<dbReference type="Proteomes" id="UP000317303">
    <property type="component" value="Unassembled WGS sequence"/>
</dbReference>
<comment type="function">
    <text evidence="8">Uptake of L-lactate across the membrane. Can also transport D-lactate and glycolate.</text>
</comment>
<dbReference type="NCBIfam" id="TIGR00795">
    <property type="entry name" value="lctP"/>
    <property type="match status" value="1"/>
</dbReference>
<evidence type="ECO:0000256" key="3">
    <source>
        <dbReference type="ARBA" id="ARBA00022448"/>
    </source>
</evidence>
<evidence type="ECO:0000256" key="5">
    <source>
        <dbReference type="ARBA" id="ARBA00022692"/>
    </source>
</evidence>
<dbReference type="GO" id="GO:0005886">
    <property type="term" value="C:plasma membrane"/>
    <property type="evidence" value="ECO:0007669"/>
    <property type="project" value="UniProtKB-SubCell"/>
</dbReference>
<evidence type="ECO:0000256" key="4">
    <source>
        <dbReference type="ARBA" id="ARBA00022475"/>
    </source>
</evidence>
<feature type="transmembrane region" description="Helical" evidence="8">
    <location>
        <begin position="369"/>
        <end position="386"/>
    </location>
</feature>
<feature type="transmembrane region" description="Helical" evidence="8">
    <location>
        <begin position="200"/>
        <end position="225"/>
    </location>
</feature>
<feature type="transmembrane region" description="Helical" evidence="8">
    <location>
        <begin position="561"/>
        <end position="578"/>
    </location>
</feature>
<keyword evidence="3 8" id="KW-0813">Transport</keyword>
<evidence type="ECO:0000313" key="10">
    <source>
        <dbReference type="Proteomes" id="UP000317303"/>
    </source>
</evidence>
<dbReference type="AlphaFoldDB" id="A0A660CD86"/>
<feature type="transmembrane region" description="Helical" evidence="8">
    <location>
        <begin position="321"/>
        <end position="340"/>
    </location>
</feature>
<name>A0A660CD86_9PSEU</name>
<evidence type="ECO:0000256" key="6">
    <source>
        <dbReference type="ARBA" id="ARBA00022989"/>
    </source>
</evidence>
<comment type="similarity">
    <text evidence="2 8">Belongs to the lactate permease family.</text>
</comment>
<feature type="transmembrane region" description="Helical" evidence="8">
    <location>
        <begin position="6"/>
        <end position="25"/>
    </location>
</feature>